<keyword evidence="2" id="KW-0732">Signal</keyword>
<evidence type="ECO:0000256" key="1">
    <source>
        <dbReference type="SAM" id="MobiDB-lite"/>
    </source>
</evidence>
<keyword evidence="4" id="KW-1185">Reference proteome</keyword>
<dbReference type="NCBIfam" id="TIGR02898">
    <property type="entry name" value="spore_YhcN_YlaJ"/>
    <property type="match status" value="1"/>
</dbReference>
<dbReference type="Proteomes" id="UP001238088">
    <property type="component" value="Unassembled WGS sequence"/>
</dbReference>
<comment type="caution">
    <text evidence="3">The sequence shown here is derived from an EMBL/GenBank/DDBJ whole genome shotgun (WGS) entry which is preliminary data.</text>
</comment>
<name>A0ABU0ANI1_9BACI</name>
<dbReference type="Pfam" id="PF09580">
    <property type="entry name" value="Spore_YhcN_YlaJ"/>
    <property type="match status" value="1"/>
</dbReference>
<evidence type="ECO:0000313" key="3">
    <source>
        <dbReference type="EMBL" id="MDQ0272419.1"/>
    </source>
</evidence>
<dbReference type="PROSITE" id="PS51257">
    <property type="entry name" value="PROKAR_LIPOPROTEIN"/>
    <property type="match status" value="1"/>
</dbReference>
<dbReference type="InterPro" id="IPR014247">
    <property type="entry name" value="Spore_lipoprot_YhcN/YlaJ"/>
</dbReference>
<dbReference type="InterPro" id="IPR019076">
    <property type="entry name" value="Spore_lipoprot_YhcN/YlaJ-like"/>
</dbReference>
<keyword evidence="3" id="KW-0449">Lipoprotein</keyword>
<dbReference type="EMBL" id="JAUSUB010000023">
    <property type="protein sequence ID" value="MDQ0272419.1"/>
    <property type="molecule type" value="Genomic_DNA"/>
</dbReference>
<feature type="signal peptide" evidence="2">
    <location>
        <begin position="1"/>
        <end position="18"/>
    </location>
</feature>
<evidence type="ECO:0000256" key="2">
    <source>
        <dbReference type="SAM" id="SignalP"/>
    </source>
</evidence>
<protein>
    <submittedName>
        <fullName evidence="3">YhcN/YlaJ family sporulation lipoprotein</fullName>
    </submittedName>
</protein>
<feature type="region of interest" description="Disordered" evidence="1">
    <location>
        <begin position="160"/>
        <end position="200"/>
    </location>
</feature>
<dbReference type="RefSeq" id="WP_307477741.1">
    <property type="nucleotide sequence ID" value="NZ_JAUSUB010000023.1"/>
</dbReference>
<gene>
    <name evidence="3" type="ORF">J2S17_004311</name>
</gene>
<feature type="chain" id="PRO_5046864170" evidence="2">
    <location>
        <begin position="19"/>
        <end position="200"/>
    </location>
</feature>
<evidence type="ECO:0000313" key="4">
    <source>
        <dbReference type="Proteomes" id="UP001238088"/>
    </source>
</evidence>
<accession>A0ABU0ANI1</accession>
<sequence length="200" mass="22125">MKYTFFILAMSLFLAACGTTQNESAPNTGEQKDTPHTVNVKNSTIEHQTRESGQQISEHLVDLSTQLPHVNDATAVVLGKYAIVGIDIDENTERSDVGSIKYSVAEALKHDPHGANAMIIADPDLYARLQEIGEDIKSGQPIQGIMNELADISGRLIPEVPADIIDPNTKEETEQPKKQMNSTENKQLEEKQQEQSNYHK</sequence>
<reference evidence="3 4" key="1">
    <citation type="submission" date="2023-07" db="EMBL/GenBank/DDBJ databases">
        <title>Genomic Encyclopedia of Type Strains, Phase IV (KMG-IV): sequencing the most valuable type-strain genomes for metagenomic binning, comparative biology and taxonomic classification.</title>
        <authorList>
            <person name="Goeker M."/>
        </authorList>
    </citation>
    <scope>NUCLEOTIDE SEQUENCE [LARGE SCALE GENOMIC DNA]</scope>
    <source>
        <strain evidence="3 4">DSM 23494</strain>
    </source>
</reference>
<proteinExistence type="predicted"/>
<organism evidence="3 4">
    <name type="scientific">Cytobacillus purgationiresistens</name>
    <dbReference type="NCBI Taxonomy" id="863449"/>
    <lineage>
        <taxon>Bacteria</taxon>
        <taxon>Bacillati</taxon>
        <taxon>Bacillota</taxon>
        <taxon>Bacilli</taxon>
        <taxon>Bacillales</taxon>
        <taxon>Bacillaceae</taxon>
        <taxon>Cytobacillus</taxon>
    </lineage>
</organism>
<feature type="compositionally biased region" description="Basic and acidic residues" evidence="1">
    <location>
        <begin position="168"/>
        <end position="177"/>
    </location>
</feature>